<gene>
    <name evidence="12" type="primary">LOC107795560</name>
</gene>
<dbReference type="OrthoDB" id="1927254at2759"/>
<dbReference type="GO" id="GO:0003677">
    <property type="term" value="F:DNA binding"/>
    <property type="evidence" value="ECO:0007669"/>
    <property type="project" value="UniProtKB-UniRule"/>
</dbReference>
<dbReference type="GO" id="GO:0005634">
    <property type="term" value="C:nucleus"/>
    <property type="evidence" value="ECO:0007669"/>
    <property type="project" value="UniProtKB-SubCell"/>
</dbReference>
<feature type="compositionally biased region" description="Low complexity" evidence="10">
    <location>
        <begin position="102"/>
        <end position="119"/>
    </location>
</feature>
<dbReference type="STRING" id="4097.A0A1S4AAP7"/>
<evidence type="ECO:0000256" key="4">
    <source>
        <dbReference type="ARBA" id="ARBA00023015"/>
    </source>
</evidence>
<feature type="region of interest" description="Disordered" evidence="10">
    <location>
        <begin position="76"/>
        <end position="119"/>
    </location>
</feature>
<keyword evidence="2 8" id="KW-0863">Zinc-finger</keyword>
<evidence type="ECO:0000256" key="7">
    <source>
        <dbReference type="ARBA" id="ARBA00023242"/>
    </source>
</evidence>
<dbReference type="InterPro" id="IPR003851">
    <property type="entry name" value="Znf_Dof"/>
</dbReference>
<feature type="domain" description="Dof-type" evidence="11">
    <location>
        <begin position="31"/>
        <end position="85"/>
    </location>
</feature>
<dbReference type="RefSeq" id="XP_016473712.1">
    <property type="nucleotide sequence ID" value="XM_016618226.1"/>
</dbReference>
<keyword evidence="4 9" id="KW-0805">Transcription regulation</keyword>
<evidence type="ECO:0000256" key="10">
    <source>
        <dbReference type="SAM" id="MobiDB-lite"/>
    </source>
</evidence>
<organism evidence="12">
    <name type="scientific">Nicotiana tabacum</name>
    <name type="common">Common tobacco</name>
    <dbReference type="NCBI Taxonomy" id="4097"/>
    <lineage>
        <taxon>Eukaryota</taxon>
        <taxon>Viridiplantae</taxon>
        <taxon>Streptophyta</taxon>
        <taxon>Embryophyta</taxon>
        <taxon>Tracheophyta</taxon>
        <taxon>Spermatophyta</taxon>
        <taxon>Magnoliopsida</taxon>
        <taxon>eudicotyledons</taxon>
        <taxon>Gunneridae</taxon>
        <taxon>Pentapetalae</taxon>
        <taxon>asterids</taxon>
        <taxon>lamiids</taxon>
        <taxon>Solanales</taxon>
        <taxon>Solanaceae</taxon>
        <taxon>Nicotianoideae</taxon>
        <taxon>Nicotianeae</taxon>
        <taxon>Nicotiana</taxon>
    </lineage>
</organism>
<feature type="compositionally biased region" description="Pro residues" evidence="10">
    <location>
        <begin position="302"/>
        <end position="313"/>
    </location>
</feature>
<dbReference type="InterPro" id="IPR045174">
    <property type="entry name" value="Dof"/>
</dbReference>
<evidence type="ECO:0000259" key="11">
    <source>
        <dbReference type="PROSITE" id="PS50884"/>
    </source>
</evidence>
<proteinExistence type="predicted"/>
<evidence type="ECO:0000256" key="2">
    <source>
        <dbReference type="ARBA" id="ARBA00022771"/>
    </source>
</evidence>
<evidence type="ECO:0000313" key="12">
    <source>
        <dbReference type="RefSeq" id="XP_016473712.1"/>
    </source>
</evidence>
<dbReference type="GO" id="GO:0008270">
    <property type="term" value="F:zinc ion binding"/>
    <property type="evidence" value="ECO:0007669"/>
    <property type="project" value="UniProtKB-KW"/>
</dbReference>
<dbReference type="KEGG" id="nta:107795560"/>
<keyword evidence="6 9" id="KW-0804">Transcription</keyword>
<comment type="subcellular location">
    <subcellularLocation>
        <location evidence="8 9">Nucleus</location>
    </subcellularLocation>
</comment>
<comment type="function">
    <text evidence="9">Transcription factor that binds specifically to a 5'-AA[AG]G-3' consensus core sequence.</text>
</comment>
<keyword evidence="1 9" id="KW-0479">Metal-binding</keyword>
<evidence type="ECO:0000256" key="1">
    <source>
        <dbReference type="ARBA" id="ARBA00022723"/>
    </source>
</evidence>
<feature type="region of interest" description="Disordered" evidence="10">
    <location>
        <begin position="264"/>
        <end position="313"/>
    </location>
</feature>
<reference evidence="12" key="1">
    <citation type="submission" date="2025-08" db="UniProtKB">
        <authorList>
            <consortium name="RefSeq"/>
        </authorList>
    </citation>
    <scope>IDENTIFICATION</scope>
</reference>
<keyword evidence="5 8" id="KW-0238">DNA-binding</keyword>
<dbReference type="Pfam" id="PF02701">
    <property type="entry name" value="Zn_ribbon_Dof"/>
    <property type="match status" value="1"/>
</dbReference>
<dbReference type="PaxDb" id="4097-A0A1S4AAP7"/>
<keyword evidence="3 9" id="KW-0862">Zinc</keyword>
<dbReference type="PROSITE" id="PS01361">
    <property type="entry name" value="ZF_DOF_1"/>
    <property type="match status" value="1"/>
</dbReference>
<keyword evidence="7 8" id="KW-0539">Nucleus</keyword>
<evidence type="ECO:0000256" key="5">
    <source>
        <dbReference type="ARBA" id="ARBA00023125"/>
    </source>
</evidence>
<dbReference type="PANTHER" id="PTHR31992:SF298">
    <property type="entry name" value="DOF ZINC FINGER PROTEIN 4"/>
    <property type="match status" value="1"/>
</dbReference>
<dbReference type="PANTHER" id="PTHR31992">
    <property type="entry name" value="DOF ZINC FINGER PROTEIN DOF1.4-RELATED"/>
    <property type="match status" value="1"/>
</dbReference>
<feature type="compositionally biased region" description="Acidic residues" evidence="10">
    <location>
        <begin position="275"/>
        <end position="284"/>
    </location>
</feature>
<protein>
    <recommendedName>
        <fullName evidence="9">Dof zinc finger protein</fullName>
    </recommendedName>
</protein>
<evidence type="ECO:0000256" key="8">
    <source>
        <dbReference type="PROSITE-ProRule" id="PRU00071"/>
    </source>
</evidence>
<feature type="region of interest" description="Disordered" evidence="10">
    <location>
        <begin position="1"/>
        <end position="20"/>
    </location>
</feature>
<accession>A0A1S4AAP7</accession>
<dbReference type="AlphaFoldDB" id="A0A1S4AAP7"/>
<evidence type="ECO:0000256" key="3">
    <source>
        <dbReference type="ARBA" id="ARBA00022833"/>
    </source>
</evidence>
<dbReference type="GO" id="GO:0003700">
    <property type="term" value="F:DNA-binding transcription factor activity"/>
    <property type="evidence" value="ECO:0007669"/>
    <property type="project" value="UniProtKB-UniRule"/>
</dbReference>
<dbReference type="PROSITE" id="PS50884">
    <property type="entry name" value="ZF_DOF_2"/>
    <property type="match status" value="1"/>
</dbReference>
<feature type="compositionally biased region" description="Gly residues" evidence="10">
    <location>
        <begin position="7"/>
        <end position="18"/>
    </location>
</feature>
<sequence length="313" mass="34445">MQDIHSIGGGGGRFYGGGGDRRLRLNQPQAIKCPRCDSLNTKFCYYNNYNLSQPRHFCQSCRRYWTKGGILRNVPVGGGCRKSRRSKPKPSAVSTTDDTSQENKSNSNSNSNSGSESSSLTAITSTAAAAANTSVAMTPEFVLGNSSNPTLPDVQDSRFLVTETTKGDFIQQVVGRHTTEEQIFHDIGDYPINVNNISMYQNSNAGFFDRTAHVELSGRRENDGGLAPVDWQTGGLFGMVENSDLQYSYWYQRQWGSKMGLNNEPIGNLPKGEELDNDQMDEVPLEPQANRRGRMPQDIVSVPPPPSPRAASH</sequence>
<name>A0A1S4AAP7_TOBAC</name>
<evidence type="ECO:0000256" key="6">
    <source>
        <dbReference type="ARBA" id="ARBA00023163"/>
    </source>
</evidence>
<evidence type="ECO:0000256" key="9">
    <source>
        <dbReference type="RuleBase" id="RU369094"/>
    </source>
</evidence>